<dbReference type="EMBL" id="SKBU01000031">
    <property type="protein sequence ID" value="TCJ14823.1"/>
    <property type="molecule type" value="Genomic_DNA"/>
</dbReference>
<dbReference type="SUPFAM" id="SSF52794">
    <property type="entry name" value="PTS system IIB component-like"/>
    <property type="match status" value="1"/>
</dbReference>
<dbReference type="Gene3D" id="3.40.50.2300">
    <property type="match status" value="1"/>
</dbReference>
<keyword evidence="3" id="KW-0813">Transport</keyword>
<keyword evidence="3" id="KW-0762">Sugar transport</keyword>
<dbReference type="CDD" id="cd05563">
    <property type="entry name" value="PTS_IIB_ascorbate"/>
    <property type="match status" value="1"/>
</dbReference>
<evidence type="ECO:0000313" key="3">
    <source>
        <dbReference type="EMBL" id="TCJ14823.1"/>
    </source>
</evidence>
<accession>A0A4R1BCR3</accession>
<keyword evidence="4" id="KW-1185">Reference proteome</keyword>
<dbReference type="OrthoDB" id="6603449at2"/>
<reference evidence="3 4" key="1">
    <citation type="submission" date="2019-03" db="EMBL/GenBank/DDBJ databases">
        <title>Whole genome sequence of a novel Rubrobacter taiwanensis strain, isolated from Yellowstone National Park.</title>
        <authorList>
            <person name="Freed S."/>
            <person name="Ramaley R.F."/>
            <person name="Kyndt J.A."/>
        </authorList>
    </citation>
    <scope>NUCLEOTIDE SEQUENCE [LARGE SCALE GENOMIC DNA]</scope>
    <source>
        <strain evidence="3 4">Yellowstone</strain>
    </source>
</reference>
<dbReference type="GO" id="GO:0008982">
    <property type="term" value="F:protein-N(PI)-phosphohistidine-sugar phosphotransferase activity"/>
    <property type="evidence" value="ECO:0007669"/>
    <property type="project" value="InterPro"/>
</dbReference>
<dbReference type="InterPro" id="IPR003501">
    <property type="entry name" value="PTS_EIIB_2/3"/>
</dbReference>
<evidence type="ECO:0000259" key="2">
    <source>
        <dbReference type="PROSITE" id="PS51099"/>
    </source>
</evidence>
<dbReference type="RefSeq" id="WP_132692675.1">
    <property type="nucleotide sequence ID" value="NZ_SKBU01000031.1"/>
</dbReference>
<evidence type="ECO:0000313" key="4">
    <source>
        <dbReference type="Proteomes" id="UP000295244"/>
    </source>
</evidence>
<keyword evidence="1" id="KW-0808">Transferase</keyword>
<dbReference type="PROSITE" id="PS51099">
    <property type="entry name" value="PTS_EIIB_TYPE_2"/>
    <property type="match status" value="1"/>
</dbReference>
<dbReference type="Pfam" id="PF02302">
    <property type="entry name" value="PTS_IIB"/>
    <property type="match status" value="1"/>
</dbReference>
<dbReference type="InterPro" id="IPR013011">
    <property type="entry name" value="PTS_EIIB_2"/>
</dbReference>
<proteinExistence type="predicted"/>
<gene>
    <name evidence="3" type="ORF">E0L93_13865</name>
</gene>
<dbReference type="InterPro" id="IPR036095">
    <property type="entry name" value="PTS_EIIB-like_sf"/>
</dbReference>
<sequence length="99" mass="10331">MAGSEPLRVLTVCGVGMGSSLMLRMTAESALQDLGVSAKVEATDASSARSMQADVIIGQGMHTEMFEGAAPVVLTVSNFMDKEALKSQLAAALKEQGWL</sequence>
<name>A0A4R1BCR3_9ACTN</name>
<feature type="domain" description="PTS EIIB type-2" evidence="2">
    <location>
        <begin position="7"/>
        <end position="97"/>
    </location>
</feature>
<comment type="caution">
    <text evidence="3">The sequence shown here is derived from an EMBL/GenBank/DDBJ whole genome shotgun (WGS) entry which is preliminary data.</text>
</comment>
<organism evidence="3 4">
    <name type="scientific">Rubrobacter taiwanensis</name>
    <dbReference type="NCBI Taxonomy" id="185139"/>
    <lineage>
        <taxon>Bacteria</taxon>
        <taxon>Bacillati</taxon>
        <taxon>Actinomycetota</taxon>
        <taxon>Rubrobacteria</taxon>
        <taxon>Rubrobacterales</taxon>
        <taxon>Rubrobacteraceae</taxon>
        <taxon>Rubrobacter</taxon>
    </lineage>
</organism>
<protein>
    <submittedName>
        <fullName evidence="3">PTS sugar transporter subunit IIB</fullName>
    </submittedName>
</protein>
<dbReference type="GO" id="GO:0009401">
    <property type="term" value="P:phosphoenolpyruvate-dependent sugar phosphotransferase system"/>
    <property type="evidence" value="ECO:0007669"/>
    <property type="project" value="InterPro"/>
</dbReference>
<dbReference type="AlphaFoldDB" id="A0A4R1BCR3"/>
<dbReference type="Proteomes" id="UP000295244">
    <property type="component" value="Unassembled WGS sequence"/>
</dbReference>
<evidence type="ECO:0000256" key="1">
    <source>
        <dbReference type="ARBA" id="ARBA00022679"/>
    </source>
</evidence>